<dbReference type="AlphaFoldDB" id="A0AAW1QFB1"/>
<evidence type="ECO:0000256" key="1">
    <source>
        <dbReference type="ARBA" id="ARBA00022553"/>
    </source>
</evidence>
<evidence type="ECO:0000256" key="4">
    <source>
        <dbReference type="PROSITE-ProRule" id="PRU00221"/>
    </source>
</evidence>
<dbReference type="Pfam" id="PF00400">
    <property type="entry name" value="WD40"/>
    <property type="match status" value="1"/>
</dbReference>
<dbReference type="SUPFAM" id="SSF50978">
    <property type="entry name" value="WD40 repeat-like"/>
    <property type="match status" value="1"/>
</dbReference>
<proteinExistence type="predicted"/>
<gene>
    <name evidence="6" type="ORF">WJX72_006156</name>
</gene>
<feature type="compositionally biased region" description="Polar residues" evidence="5">
    <location>
        <begin position="81"/>
        <end position="90"/>
    </location>
</feature>
<accession>A0AAW1QFB1</accession>
<dbReference type="EMBL" id="JALJOR010000003">
    <property type="protein sequence ID" value="KAK9820102.1"/>
    <property type="molecule type" value="Genomic_DNA"/>
</dbReference>
<feature type="compositionally biased region" description="Basic residues" evidence="5">
    <location>
        <begin position="274"/>
        <end position="286"/>
    </location>
</feature>
<name>A0AAW1QFB1_9CHLO</name>
<feature type="region of interest" description="Disordered" evidence="5">
    <location>
        <begin position="255"/>
        <end position="291"/>
    </location>
</feature>
<evidence type="ECO:0000313" key="6">
    <source>
        <dbReference type="EMBL" id="KAK9820102.1"/>
    </source>
</evidence>
<dbReference type="SMART" id="SM00320">
    <property type="entry name" value="WD40"/>
    <property type="match status" value="4"/>
</dbReference>
<dbReference type="InterPro" id="IPR001680">
    <property type="entry name" value="WD40_rpt"/>
</dbReference>
<feature type="compositionally biased region" description="Low complexity" evidence="5">
    <location>
        <begin position="66"/>
        <end position="77"/>
    </location>
</feature>
<dbReference type="PROSITE" id="PS50082">
    <property type="entry name" value="WD_REPEATS_2"/>
    <property type="match status" value="1"/>
</dbReference>
<keyword evidence="2 4" id="KW-0853">WD repeat</keyword>
<dbReference type="InterPro" id="IPR036322">
    <property type="entry name" value="WD40_repeat_dom_sf"/>
</dbReference>
<dbReference type="PROSITE" id="PS00678">
    <property type="entry name" value="WD_REPEATS_1"/>
    <property type="match status" value="1"/>
</dbReference>
<evidence type="ECO:0000256" key="2">
    <source>
        <dbReference type="ARBA" id="ARBA00022574"/>
    </source>
</evidence>
<dbReference type="GO" id="GO:0005634">
    <property type="term" value="C:nucleus"/>
    <property type="evidence" value="ECO:0007669"/>
    <property type="project" value="TreeGrafter"/>
</dbReference>
<feature type="region of interest" description="Disordered" evidence="5">
    <location>
        <begin position="1"/>
        <end position="90"/>
    </location>
</feature>
<evidence type="ECO:0000256" key="3">
    <source>
        <dbReference type="ARBA" id="ARBA00022737"/>
    </source>
</evidence>
<feature type="repeat" description="WD" evidence="4">
    <location>
        <begin position="377"/>
        <end position="419"/>
    </location>
</feature>
<reference evidence="6 7" key="1">
    <citation type="journal article" date="2024" name="Nat. Commun.">
        <title>Phylogenomics reveals the evolutionary origins of lichenization in chlorophyte algae.</title>
        <authorList>
            <person name="Puginier C."/>
            <person name="Libourel C."/>
            <person name="Otte J."/>
            <person name="Skaloud P."/>
            <person name="Haon M."/>
            <person name="Grisel S."/>
            <person name="Petersen M."/>
            <person name="Berrin J.G."/>
            <person name="Delaux P.M."/>
            <person name="Dal Grande F."/>
            <person name="Keller J."/>
        </authorList>
    </citation>
    <scope>NUCLEOTIDE SEQUENCE [LARGE SCALE GENOMIC DNA]</scope>
    <source>
        <strain evidence="6 7">SAG 2043</strain>
    </source>
</reference>
<dbReference type="InterPro" id="IPR015943">
    <property type="entry name" value="WD40/YVTN_repeat-like_dom_sf"/>
</dbReference>
<evidence type="ECO:0008006" key="8">
    <source>
        <dbReference type="Google" id="ProtNLM"/>
    </source>
</evidence>
<evidence type="ECO:0000313" key="7">
    <source>
        <dbReference type="Proteomes" id="UP001489004"/>
    </source>
</evidence>
<dbReference type="Gene3D" id="2.130.10.10">
    <property type="entry name" value="YVTN repeat-like/Quinoprotein amine dehydrogenase"/>
    <property type="match status" value="1"/>
</dbReference>
<keyword evidence="7" id="KW-1185">Reference proteome</keyword>
<dbReference type="InterPro" id="IPR044285">
    <property type="entry name" value="PWP1"/>
</dbReference>
<dbReference type="GO" id="GO:0006364">
    <property type="term" value="P:rRNA processing"/>
    <property type="evidence" value="ECO:0007669"/>
    <property type="project" value="InterPro"/>
</dbReference>
<dbReference type="Proteomes" id="UP001489004">
    <property type="component" value="Unassembled WGS sequence"/>
</dbReference>
<dbReference type="PANTHER" id="PTHR14091">
    <property type="entry name" value="PERIODIC TRYPTOPHAN PROTEIN 1"/>
    <property type="match status" value="1"/>
</dbReference>
<feature type="compositionally biased region" description="Acidic residues" evidence="5">
    <location>
        <begin position="47"/>
        <end position="64"/>
    </location>
</feature>
<keyword evidence="1" id="KW-0597">Phosphoprotein</keyword>
<dbReference type="InterPro" id="IPR019775">
    <property type="entry name" value="WD40_repeat_CS"/>
</dbReference>
<feature type="compositionally biased region" description="Acidic residues" evidence="5">
    <location>
        <begin position="18"/>
        <end position="27"/>
    </location>
</feature>
<protein>
    <recommendedName>
        <fullName evidence="8">Periodic tryptophan protein 1</fullName>
    </recommendedName>
</protein>
<dbReference type="PANTHER" id="PTHR14091:SF0">
    <property type="entry name" value="PERIODIC TRYPTOPHAN PROTEIN 1 HOMOLOG"/>
    <property type="match status" value="1"/>
</dbReference>
<dbReference type="PROSITE" id="PS50294">
    <property type="entry name" value="WD_REPEATS_REGION"/>
    <property type="match status" value="1"/>
</dbReference>
<comment type="caution">
    <text evidence="6">The sequence shown here is derived from an EMBL/GenBank/DDBJ whole genome shotgun (WGS) entry which is preliminary data.</text>
</comment>
<keyword evidence="3" id="KW-0677">Repeat</keyword>
<sequence length="485" mass="51561">MISALCWLPRGAAKPVPEPEEPSPEELAELRRLAEEEQDGEPAPPDGLEESEEDSTDEEMDEQEAVAKAKAVAAALKAESRSSGAAVQSSAGDLDAAMAELDMDHYDDESDGEGRAGRIFGSGNPGMAYYRDNDQDPYITLGDQAAGRHEDSEEDEDFALKPTDFLILTARNEDDVSHLEVWVYEEADAQGDTNLYVHHDVLLPAFPLSLAWMDCDPSGRRETANLAAVGTMSPGIEIWDLDVLDAVEPLAVLGGEASEPAPESTDAEGAVTKSKAKKLKKKKKSKPLKDGSHTDAVLGLAWNQASVLLTGAFDKNVCMVDMRTPASSPLQWELSADVEALTWVPHDPTCFLAASEDGIVACFDARKGGGSGALYRLAAHDKPTCSLSFCPAVPGLLATGSTDKQVKLWDVSSQQPNLIATEDLKVGAVFSASFCPEAPCYVAAGGAKGTVAVWDILTSGPVAAKYGRTLARTRGPVRATQAAEE</sequence>
<evidence type="ECO:0000256" key="5">
    <source>
        <dbReference type="SAM" id="MobiDB-lite"/>
    </source>
</evidence>
<organism evidence="6 7">
    <name type="scientific">[Myrmecia] bisecta</name>
    <dbReference type="NCBI Taxonomy" id="41462"/>
    <lineage>
        <taxon>Eukaryota</taxon>
        <taxon>Viridiplantae</taxon>
        <taxon>Chlorophyta</taxon>
        <taxon>core chlorophytes</taxon>
        <taxon>Trebouxiophyceae</taxon>
        <taxon>Trebouxiales</taxon>
        <taxon>Trebouxiaceae</taxon>
        <taxon>Myrmecia</taxon>
    </lineage>
</organism>